<protein>
    <recommendedName>
        <fullName evidence="5">Helicase C-terminal domain-containing protein</fullName>
    </recommendedName>
</protein>
<name>A0A9N9PX78_9HELO</name>
<dbReference type="SUPFAM" id="SSF52540">
    <property type="entry name" value="P-loop containing nucleoside triphosphate hydrolases"/>
    <property type="match status" value="2"/>
</dbReference>
<sequence length="1325" mass="147470">MENSQRAPKRQKTAEVPGDEIVQELRNVQDEAAVSQLQLEDTQSNIPTAIEPTPSSSHSLAFESSFTFEEPNIPSHATQHDYVLDLTKYIPVGSLRIRKQDFSPSSQNLWKSCRAWGALSHPRDVYNPRAGPFIPNVFQDELLSSTVSSYKNLHIAGWIRMECKTQEDHGQVRVYILPDDVGRAAIERDSPSLRRSMHNLLANLDISHLTWNGQWSDNLPVIHAWSPLSRNTAENEASLFHLFNTLPSPKPTPDEVTDAYAKEAMEQLLASDLPGLKTKLHRYQSRSAALMLQREVQPAIIIDPRLRHVVDQNGTAWYYDESAGICLQNPRTYETAPGGICAETMGLGKTLICLSLILATRHLPSRIPAEYSIGMIPVRKKTGSLKDMAACTAGRTSTPWKQYFLQQSSDGYDMSECIKALRAGAGHYFLPCPPPRRATRNPIETPPRKIWLTAATIVVVPSNLVQQWVHEIKKHTEGLKVLIMKNGKEELPPAEKLAEFDIILFTKPRFDRESKDGLDSQGRSISVANRGCTCPYIGATRTRDCTCFRIDGVYRSPLKDLHFKRLITDEGHNFGNASKNQKTEAMVVLDGLQLDARWIVSGTPTQGLYGAEVGNSTSQASLTPVSTPASTESDSGSNMVLEDSHAREVELLLYQQERKDLEKLGNIATTYLKARPWATSKDANENASWSQYVLQPRHGQKSRGSMECLRATLESMIIRHRPEDVEQDVVLPPLKIDTVYLEGSIQDKLSLNMFTTLIVSNAITSERTDADYFFNRGNKDALKSLFANMREASFFWSNKPPSESETTLKICQDYLENPDTNLTAEDRALLQQSIIAGQRLISNDIAKAANKYHEMPMFVENNLSDDIRMAMSLNRTAKTPTLMGATMINAAQNFVDSQMSKEDPSEGLVGKCLVTRSKMAAAKEQILNTSSKKRKKSSAALGRAITSSSASAAMSVSSLLNHDDRPSPKKRTLSKSLSAGEPPKSNRSSVGESSGNIDVDDTVDFSSRTAVSGTMTLPNVTFTPGQSTVLEGTTTSQDREPPNKRGVTLRIVNRGRKGRDETENPIKSAMKKTAKKGYGGLLTPIDPLDSAKIVSTASAKLTYLMDQISLHYVTEKILVFYESENTAYYIAQALECIGVKHLIYAKSLSAHRRAQYVVTFNGSSLFRVLLMDVSQAAFGLDMSSASRVYFVNPVFSPQIEAQAVKRAHRIGQSKPVFVETLVLKGSIEEVMMRRRAEMSTEQHSKCKSLLDDDNMYEWVRNVNIERFFEIGEDVEETEQMEKLKRSQKVFGRGAGTSSAVHDPDEDLILHDGHEQGNEDEVEMDL</sequence>
<dbReference type="InterPro" id="IPR000330">
    <property type="entry name" value="SNF2_N"/>
</dbReference>
<feature type="compositionally biased region" description="Polar residues" evidence="4">
    <location>
        <begin position="1015"/>
        <end position="1036"/>
    </location>
</feature>
<evidence type="ECO:0000259" key="5">
    <source>
        <dbReference type="PROSITE" id="PS51194"/>
    </source>
</evidence>
<dbReference type="PANTHER" id="PTHR45626:SF51">
    <property type="entry name" value="SNF2-RELATED DOMAIN-CONTAINING PROTEIN"/>
    <property type="match status" value="1"/>
</dbReference>
<keyword evidence="1" id="KW-0547">Nucleotide-binding</keyword>
<dbReference type="InterPro" id="IPR049730">
    <property type="entry name" value="SNF2/RAD54-like_C"/>
</dbReference>
<evidence type="ECO:0000256" key="2">
    <source>
        <dbReference type="ARBA" id="ARBA00022801"/>
    </source>
</evidence>
<dbReference type="Gene3D" id="3.40.50.300">
    <property type="entry name" value="P-loop containing nucleotide triphosphate hydrolases"/>
    <property type="match status" value="2"/>
</dbReference>
<dbReference type="InterPro" id="IPR001650">
    <property type="entry name" value="Helicase_C-like"/>
</dbReference>
<dbReference type="GO" id="GO:0005634">
    <property type="term" value="C:nucleus"/>
    <property type="evidence" value="ECO:0007669"/>
    <property type="project" value="TreeGrafter"/>
</dbReference>
<reference evidence="6" key="1">
    <citation type="submission" date="2021-07" db="EMBL/GenBank/DDBJ databases">
        <authorList>
            <person name="Durling M."/>
        </authorList>
    </citation>
    <scope>NUCLEOTIDE SEQUENCE</scope>
</reference>
<feature type="region of interest" description="Disordered" evidence="4">
    <location>
        <begin position="1"/>
        <end position="20"/>
    </location>
</feature>
<evidence type="ECO:0000313" key="7">
    <source>
        <dbReference type="Proteomes" id="UP000696280"/>
    </source>
</evidence>
<comment type="caution">
    <text evidence="6">The sequence shown here is derived from an EMBL/GenBank/DDBJ whole genome shotgun (WGS) entry which is preliminary data.</text>
</comment>
<dbReference type="PANTHER" id="PTHR45626">
    <property type="entry name" value="TRANSCRIPTION TERMINATION FACTOR 2-RELATED"/>
    <property type="match status" value="1"/>
</dbReference>
<keyword evidence="7" id="KW-1185">Reference proteome</keyword>
<dbReference type="PROSITE" id="PS51194">
    <property type="entry name" value="HELICASE_CTER"/>
    <property type="match status" value="1"/>
</dbReference>
<evidence type="ECO:0000256" key="4">
    <source>
        <dbReference type="SAM" id="MobiDB-lite"/>
    </source>
</evidence>
<dbReference type="GO" id="GO:0008094">
    <property type="term" value="F:ATP-dependent activity, acting on DNA"/>
    <property type="evidence" value="ECO:0007669"/>
    <property type="project" value="TreeGrafter"/>
</dbReference>
<feature type="compositionally biased region" description="Low complexity" evidence="4">
    <location>
        <begin position="947"/>
        <end position="958"/>
    </location>
</feature>
<proteinExistence type="predicted"/>
<keyword evidence="2" id="KW-0378">Hydrolase</keyword>
<dbReference type="Pfam" id="PF00176">
    <property type="entry name" value="SNF2-rel_dom"/>
    <property type="match status" value="1"/>
</dbReference>
<gene>
    <name evidence="6" type="ORF">HYFRA_00012825</name>
</gene>
<feature type="compositionally biased region" description="Basic and acidic residues" evidence="4">
    <location>
        <begin position="1307"/>
        <end position="1316"/>
    </location>
</feature>
<feature type="region of interest" description="Disordered" evidence="4">
    <location>
        <begin position="927"/>
        <end position="1001"/>
    </location>
</feature>
<dbReference type="EMBL" id="CAJVRL010000088">
    <property type="protein sequence ID" value="CAG8959045.1"/>
    <property type="molecule type" value="Genomic_DNA"/>
</dbReference>
<dbReference type="InterPro" id="IPR050628">
    <property type="entry name" value="SNF2_RAD54_helicase_TF"/>
</dbReference>
<dbReference type="GO" id="GO:0005524">
    <property type="term" value="F:ATP binding"/>
    <property type="evidence" value="ECO:0007669"/>
    <property type="project" value="UniProtKB-KW"/>
</dbReference>
<dbReference type="GO" id="GO:0006281">
    <property type="term" value="P:DNA repair"/>
    <property type="evidence" value="ECO:0007669"/>
    <property type="project" value="TreeGrafter"/>
</dbReference>
<dbReference type="Proteomes" id="UP000696280">
    <property type="component" value="Unassembled WGS sequence"/>
</dbReference>
<keyword evidence="3" id="KW-0067">ATP-binding</keyword>
<dbReference type="InterPro" id="IPR027417">
    <property type="entry name" value="P-loop_NTPase"/>
</dbReference>
<dbReference type="OrthoDB" id="2801544at2759"/>
<feature type="domain" description="Helicase C-terminal" evidence="5">
    <location>
        <begin position="1104"/>
        <end position="1263"/>
    </location>
</feature>
<evidence type="ECO:0000313" key="6">
    <source>
        <dbReference type="EMBL" id="CAG8959045.1"/>
    </source>
</evidence>
<feature type="region of interest" description="Disordered" evidence="4">
    <location>
        <begin position="1284"/>
        <end position="1325"/>
    </location>
</feature>
<dbReference type="Pfam" id="PF00271">
    <property type="entry name" value="Helicase_C"/>
    <property type="match status" value="1"/>
</dbReference>
<evidence type="ECO:0000256" key="1">
    <source>
        <dbReference type="ARBA" id="ARBA00022741"/>
    </source>
</evidence>
<organism evidence="6 7">
    <name type="scientific">Hymenoscyphus fraxineus</name>
    <dbReference type="NCBI Taxonomy" id="746836"/>
    <lineage>
        <taxon>Eukaryota</taxon>
        <taxon>Fungi</taxon>
        <taxon>Dikarya</taxon>
        <taxon>Ascomycota</taxon>
        <taxon>Pezizomycotina</taxon>
        <taxon>Leotiomycetes</taxon>
        <taxon>Helotiales</taxon>
        <taxon>Helotiaceae</taxon>
        <taxon>Hymenoscyphus</taxon>
    </lineage>
</organism>
<feature type="region of interest" description="Disordered" evidence="4">
    <location>
        <begin position="618"/>
        <end position="639"/>
    </location>
</feature>
<evidence type="ECO:0000256" key="3">
    <source>
        <dbReference type="ARBA" id="ARBA00022840"/>
    </source>
</evidence>
<feature type="compositionally biased region" description="Polar residues" evidence="4">
    <location>
        <begin position="985"/>
        <end position="996"/>
    </location>
</feature>
<dbReference type="GO" id="GO:0016787">
    <property type="term" value="F:hydrolase activity"/>
    <property type="evidence" value="ECO:0007669"/>
    <property type="project" value="UniProtKB-KW"/>
</dbReference>
<dbReference type="CDD" id="cd18793">
    <property type="entry name" value="SF2_C_SNF"/>
    <property type="match status" value="1"/>
</dbReference>
<feature type="compositionally biased region" description="Polar residues" evidence="4">
    <location>
        <begin position="618"/>
        <end position="638"/>
    </location>
</feature>
<feature type="region of interest" description="Disordered" evidence="4">
    <location>
        <begin position="1015"/>
        <end position="1045"/>
    </location>
</feature>
<accession>A0A9N9PX78</accession>